<dbReference type="OrthoDB" id="834588at2"/>
<dbReference type="RefSeq" id="WP_140505384.1">
    <property type="nucleotide sequence ID" value="NZ_RCZH01000004.1"/>
</dbReference>
<evidence type="ECO:0000313" key="1">
    <source>
        <dbReference type="EMBL" id="TPG42131.1"/>
    </source>
</evidence>
<accession>A0A502F118</accession>
<evidence type="ECO:0000313" key="2">
    <source>
        <dbReference type="Proteomes" id="UP000319700"/>
    </source>
</evidence>
<dbReference type="Proteomes" id="UP000319700">
    <property type="component" value="Unassembled WGS sequence"/>
</dbReference>
<sequence>MNKINLKISLFLSFLILFLSVSCYGKSDYDASKISNKTNQIIKKIETVNVLMGSAVGAAGRTPKQFENFEELKKNASLEELIMLTNHPNAVVRCYSFWALLRLKNIDLFSIVKNHLGDDSMVQTQFGCIGSSEKVGDFYIQLVTTDYEDDDVSTKLLNERQLKILDSLLIYSENNLNMRFDAISKAEPTEDLYPKVRELVIKENNQSALVTLAKYRKESDIELILKNKDIDEDAESGYFSTYKAIQNFPDVRFLPLLEKNLNNTLDEDYFSQEWRELYLAIASYKSQKSLELLSIPFTKVKNKDIKKYHIEFVNNAILVNKCKIYDDLLWKIWQEEHLITLESFKYFLQLNKAKTLELSKREFIPNYQIKDIESIPKTRENMFTESLEETILNFILINDKLLAYNLISDKIANETVSNFEIYCKKASELKDRFFIEPLFKRMKTEDNAYVYLEIVETLISFKDDSINKKDFRNKKTK</sequence>
<gene>
    <name evidence="1" type="ORF">EAH81_07370</name>
</gene>
<protein>
    <submittedName>
        <fullName evidence="1">Uncharacterized protein</fullName>
    </submittedName>
</protein>
<keyword evidence="2" id="KW-1185">Reference proteome</keyword>
<dbReference type="EMBL" id="RCZH01000004">
    <property type="protein sequence ID" value="TPG42131.1"/>
    <property type="molecule type" value="Genomic_DNA"/>
</dbReference>
<comment type="caution">
    <text evidence="1">The sequence shown here is derived from an EMBL/GenBank/DDBJ whole genome shotgun (WGS) entry which is preliminary data.</text>
</comment>
<reference evidence="1 2" key="1">
    <citation type="journal article" date="2019" name="Environ. Microbiol.">
        <title>Species interactions and distinct microbial communities in high Arctic permafrost affected cryosols are associated with the CH4 and CO2 gas fluxes.</title>
        <authorList>
            <person name="Altshuler I."/>
            <person name="Hamel J."/>
            <person name="Turney S."/>
            <person name="Magnuson E."/>
            <person name="Levesque R."/>
            <person name="Greer C."/>
            <person name="Whyte L.G."/>
        </authorList>
    </citation>
    <scope>NUCLEOTIDE SEQUENCE [LARGE SCALE GENOMIC DNA]</scope>
    <source>
        <strain evidence="1 2">42</strain>
    </source>
</reference>
<dbReference type="AlphaFoldDB" id="A0A502F118"/>
<organism evidence="1 2">
    <name type="scientific">Flavobacterium pectinovorum</name>
    <dbReference type="NCBI Taxonomy" id="29533"/>
    <lineage>
        <taxon>Bacteria</taxon>
        <taxon>Pseudomonadati</taxon>
        <taxon>Bacteroidota</taxon>
        <taxon>Flavobacteriia</taxon>
        <taxon>Flavobacteriales</taxon>
        <taxon>Flavobacteriaceae</taxon>
        <taxon>Flavobacterium</taxon>
    </lineage>
</organism>
<name>A0A502F118_9FLAO</name>
<proteinExistence type="predicted"/>
<dbReference type="PROSITE" id="PS51257">
    <property type="entry name" value="PROKAR_LIPOPROTEIN"/>
    <property type="match status" value="1"/>
</dbReference>